<organism evidence="1 2">
    <name type="scientific">Suillus subaureus</name>
    <dbReference type="NCBI Taxonomy" id="48587"/>
    <lineage>
        <taxon>Eukaryota</taxon>
        <taxon>Fungi</taxon>
        <taxon>Dikarya</taxon>
        <taxon>Basidiomycota</taxon>
        <taxon>Agaricomycotina</taxon>
        <taxon>Agaricomycetes</taxon>
        <taxon>Agaricomycetidae</taxon>
        <taxon>Boletales</taxon>
        <taxon>Suillineae</taxon>
        <taxon>Suillaceae</taxon>
        <taxon>Suillus</taxon>
    </lineage>
</organism>
<dbReference type="RefSeq" id="XP_041196268.1">
    <property type="nucleotide sequence ID" value="XM_041344307.1"/>
</dbReference>
<proteinExistence type="predicted"/>
<evidence type="ECO:0000313" key="1">
    <source>
        <dbReference type="EMBL" id="KAG1821528.1"/>
    </source>
</evidence>
<keyword evidence="2" id="KW-1185">Reference proteome</keyword>
<accession>A0A9P7JGJ4</accession>
<evidence type="ECO:0000313" key="2">
    <source>
        <dbReference type="Proteomes" id="UP000807769"/>
    </source>
</evidence>
<dbReference type="Proteomes" id="UP000807769">
    <property type="component" value="Unassembled WGS sequence"/>
</dbReference>
<comment type="caution">
    <text evidence="1">The sequence shown here is derived from an EMBL/GenBank/DDBJ whole genome shotgun (WGS) entry which is preliminary data.</text>
</comment>
<name>A0A9P7JGJ4_9AGAM</name>
<gene>
    <name evidence="1" type="ORF">BJ212DRAFT_903430</name>
</gene>
<protein>
    <submittedName>
        <fullName evidence="1">Uncharacterized protein</fullName>
    </submittedName>
</protein>
<sequence>MRCLNNIFLCPKLPPLPPVTETAVTYHYDIIDTASKKWARLSILCAVIGHAGTFTSVDDVTTPHTGAIFNDLGSAIFRTVLRQT</sequence>
<dbReference type="GeneID" id="64638323"/>
<dbReference type="EMBL" id="JABBWG010000006">
    <property type="protein sequence ID" value="KAG1821528.1"/>
    <property type="molecule type" value="Genomic_DNA"/>
</dbReference>
<dbReference type="AlphaFoldDB" id="A0A9P7JGJ4"/>
<reference evidence="1" key="1">
    <citation type="journal article" date="2020" name="New Phytol.">
        <title>Comparative genomics reveals dynamic genome evolution in host specialist ectomycorrhizal fungi.</title>
        <authorList>
            <person name="Lofgren L.A."/>
            <person name="Nguyen N.H."/>
            <person name="Vilgalys R."/>
            <person name="Ruytinx J."/>
            <person name="Liao H.L."/>
            <person name="Branco S."/>
            <person name="Kuo A."/>
            <person name="LaButti K."/>
            <person name="Lipzen A."/>
            <person name="Andreopoulos W."/>
            <person name="Pangilinan J."/>
            <person name="Riley R."/>
            <person name="Hundley H."/>
            <person name="Na H."/>
            <person name="Barry K."/>
            <person name="Grigoriev I.V."/>
            <person name="Stajich J.E."/>
            <person name="Kennedy P.G."/>
        </authorList>
    </citation>
    <scope>NUCLEOTIDE SEQUENCE</scope>
    <source>
        <strain evidence="1">MN1</strain>
    </source>
</reference>